<dbReference type="Proteomes" id="UP000596857">
    <property type="component" value="Unassembled WGS sequence"/>
</dbReference>
<proteinExistence type="predicted"/>
<evidence type="ECO:0000256" key="1">
    <source>
        <dbReference type="SAM" id="SignalP"/>
    </source>
</evidence>
<dbReference type="RefSeq" id="WP_171717069.1">
    <property type="nucleotide sequence ID" value="NZ_WHOB01000022.1"/>
</dbReference>
<reference evidence="2 3" key="1">
    <citation type="submission" date="2019-10" db="EMBL/GenBank/DDBJ databases">
        <title>Description of Paenibacillus terricola sp. nov.</title>
        <authorList>
            <person name="Carlier A."/>
            <person name="Qi S."/>
        </authorList>
    </citation>
    <scope>NUCLEOTIDE SEQUENCE [LARGE SCALE GENOMIC DNA]</scope>
    <source>
        <strain evidence="2 3">LMG 31459</strain>
    </source>
</reference>
<feature type="chain" id="PRO_5046246656" evidence="1">
    <location>
        <begin position="28"/>
        <end position="103"/>
    </location>
</feature>
<keyword evidence="1" id="KW-0732">Signal</keyword>
<dbReference type="InterPro" id="IPR006530">
    <property type="entry name" value="YD"/>
</dbReference>
<organism evidence="2 3">
    <name type="scientific">Paenibacillus phytohabitans</name>
    <dbReference type="NCBI Taxonomy" id="2654978"/>
    <lineage>
        <taxon>Bacteria</taxon>
        <taxon>Bacillati</taxon>
        <taxon>Bacillota</taxon>
        <taxon>Bacilli</taxon>
        <taxon>Bacillales</taxon>
        <taxon>Paenibacillaceae</taxon>
        <taxon>Paenibacillus</taxon>
    </lineage>
</organism>
<dbReference type="InterPro" id="IPR031325">
    <property type="entry name" value="RHS_repeat"/>
</dbReference>
<dbReference type="Gene3D" id="2.180.10.10">
    <property type="entry name" value="RHS repeat-associated core"/>
    <property type="match status" value="1"/>
</dbReference>
<name>A0ABX1YH22_9BACL</name>
<accession>A0ABX1YH22</accession>
<evidence type="ECO:0000313" key="3">
    <source>
        <dbReference type="Proteomes" id="UP000596857"/>
    </source>
</evidence>
<comment type="caution">
    <text evidence="2">The sequence shown here is derived from an EMBL/GenBank/DDBJ whole genome shotgun (WGS) entry which is preliminary data.</text>
</comment>
<gene>
    <name evidence="2" type="ORF">GC101_09650</name>
</gene>
<evidence type="ECO:0000313" key="2">
    <source>
        <dbReference type="EMBL" id="NOU79145.1"/>
    </source>
</evidence>
<feature type="signal peptide" evidence="1">
    <location>
        <begin position="1"/>
        <end position="27"/>
    </location>
</feature>
<sequence>MRLSFFKSLFVCAIAFLVLFGTDSNFATATTSYYYDLNGKLVQQSDVTGETVRYTYDYNGNLVSRNSGEPYFELMTAFGSKQGENNWYYQLWDGTRYKDMTWD</sequence>
<dbReference type="EMBL" id="WHOB01000022">
    <property type="protein sequence ID" value="NOU79145.1"/>
    <property type="molecule type" value="Genomic_DNA"/>
</dbReference>
<keyword evidence="3" id="KW-1185">Reference proteome</keyword>
<feature type="non-terminal residue" evidence="2">
    <location>
        <position position="103"/>
    </location>
</feature>
<protein>
    <submittedName>
        <fullName evidence="2">Uncharacterized protein</fullName>
    </submittedName>
</protein>
<dbReference type="Pfam" id="PF05593">
    <property type="entry name" value="RHS_repeat"/>
    <property type="match status" value="1"/>
</dbReference>
<dbReference type="NCBIfam" id="TIGR01643">
    <property type="entry name" value="YD_repeat_2x"/>
    <property type="match status" value="1"/>
</dbReference>